<reference evidence="1" key="1">
    <citation type="submission" date="2019-05" db="EMBL/GenBank/DDBJ databases">
        <title>Methanoculleus sp. FWC-SCC1, a methanogenic archaeon isolated from deep marine cold seep.</title>
        <authorList>
            <person name="Chen Y.-W."/>
            <person name="Chen S.-C."/>
            <person name="Teng N.-H."/>
            <person name="Lai M.-C."/>
        </authorList>
    </citation>
    <scope>NUCLEOTIDE SEQUENCE</scope>
    <source>
        <strain evidence="1">FWC-SCC1</strain>
    </source>
</reference>
<dbReference type="InterPro" id="IPR043827">
    <property type="entry name" value="DUF5804"/>
</dbReference>
<dbReference type="EMBL" id="VCYH01000001">
    <property type="protein sequence ID" value="MDN7023428.1"/>
    <property type="molecule type" value="Genomic_DNA"/>
</dbReference>
<gene>
    <name evidence="1" type="ORF">FGU65_00680</name>
</gene>
<evidence type="ECO:0000313" key="1">
    <source>
        <dbReference type="EMBL" id="MDN7023428.1"/>
    </source>
</evidence>
<keyword evidence="2" id="KW-1185">Reference proteome</keyword>
<sequence length="150" mass="17369">MDVLLIQAEGVDLYTTLVKSETSRGILRFYHPTRLDYGVLIRTASLGSSLSLISEIRWYIRRYVEEVLFLMPEGTYCSLDLVQQVYKRNIRLRAPWQHRSLYAIRDGRLVQSLPIAPGKERSDYAELLEGMDDVLEVWCTDPEAEDRATL</sequence>
<organism evidence="1 2">
    <name type="scientific">Methanoculleus frigidifontis</name>
    <dbReference type="NCBI Taxonomy" id="2584085"/>
    <lineage>
        <taxon>Archaea</taxon>
        <taxon>Methanobacteriati</taxon>
        <taxon>Methanobacteriota</taxon>
        <taxon>Stenosarchaea group</taxon>
        <taxon>Methanomicrobia</taxon>
        <taxon>Methanomicrobiales</taxon>
        <taxon>Methanomicrobiaceae</taxon>
        <taxon>Methanoculleus</taxon>
    </lineage>
</organism>
<protein>
    <submittedName>
        <fullName evidence="1">Uncharacterized protein</fullName>
    </submittedName>
</protein>
<accession>A0ABT8M660</accession>
<comment type="caution">
    <text evidence="1">The sequence shown here is derived from an EMBL/GenBank/DDBJ whole genome shotgun (WGS) entry which is preliminary data.</text>
</comment>
<dbReference type="Pfam" id="PF19120">
    <property type="entry name" value="DUF5804"/>
    <property type="match status" value="1"/>
</dbReference>
<name>A0ABT8M660_9EURY</name>
<dbReference type="Proteomes" id="UP001168338">
    <property type="component" value="Unassembled WGS sequence"/>
</dbReference>
<dbReference type="RefSeq" id="WP_301662476.1">
    <property type="nucleotide sequence ID" value="NZ_VCYH01000001.1"/>
</dbReference>
<evidence type="ECO:0000313" key="2">
    <source>
        <dbReference type="Proteomes" id="UP001168338"/>
    </source>
</evidence>
<proteinExistence type="predicted"/>